<reference evidence="1 2" key="1">
    <citation type="submission" date="2024-03" db="EMBL/GenBank/DDBJ databases">
        <authorList>
            <person name="Martinez-Hernandez J."/>
        </authorList>
    </citation>
    <scope>NUCLEOTIDE SEQUENCE [LARGE SCALE GENOMIC DNA]</scope>
</reference>
<evidence type="ECO:0000313" key="1">
    <source>
        <dbReference type="EMBL" id="CAL0315387.1"/>
    </source>
</evidence>
<protein>
    <recommendedName>
        <fullName evidence="3">FBD domain-containing protein</fullName>
    </recommendedName>
</protein>
<name>A0AAV1X307_LUPLU</name>
<dbReference type="AlphaFoldDB" id="A0AAV1X307"/>
<accession>A0AAV1X307</accession>
<proteinExistence type="predicted"/>
<evidence type="ECO:0008006" key="3">
    <source>
        <dbReference type="Google" id="ProtNLM"/>
    </source>
</evidence>
<sequence length="262" mass="29975">MHQIDLSHVKVDSGELETLISLSPLITIVSLQFCYGLEHINFSSTTLTSLCIQNCEDMKSFCFKNLKNLIDLSIKFLDPYLKNLEKQSISSFMKDLHNINRISLGEGYIKGHVARLEPETKLLNELECRSFCHNKLATIEIEVKTPCMHALGLIRFLLANSSSLEILKFKVDPGIDKLDIPLMLSTSQDLSEMERAIPRVHVKFIYPHFIVKRVVPSCTENSSSEEASFLGIKLFIFEENSLYYIPPRWQLCRFQGNQVCNL</sequence>
<dbReference type="EMBL" id="CAXHTB010000011">
    <property type="protein sequence ID" value="CAL0315387.1"/>
    <property type="molecule type" value="Genomic_DNA"/>
</dbReference>
<gene>
    <name evidence="1" type="ORF">LLUT_LOCUS16447</name>
</gene>
<organism evidence="1 2">
    <name type="scientific">Lupinus luteus</name>
    <name type="common">European yellow lupine</name>
    <dbReference type="NCBI Taxonomy" id="3873"/>
    <lineage>
        <taxon>Eukaryota</taxon>
        <taxon>Viridiplantae</taxon>
        <taxon>Streptophyta</taxon>
        <taxon>Embryophyta</taxon>
        <taxon>Tracheophyta</taxon>
        <taxon>Spermatophyta</taxon>
        <taxon>Magnoliopsida</taxon>
        <taxon>eudicotyledons</taxon>
        <taxon>Gunneridae</taxon>
        <taxon>Pentapetalae</taxon>
        <taxon>rosids</taxon>
        <taxon>fabids</taxon>
        <taxon>Fabales</taxon>
        <taxon>Fabaceae</taxon>
        <taxon>Papilionoideae</taxon>
        <taxon>50 kb inversion clade</taxon>
        <taxon>genistoids sensu lato</taxon>
        <taxon>core genistoids</taxon>
        <taxon>Genisteae</taxon>
        <taxon>Lupinus</taxon>
    </lineage>
</organism>
<evidence type="ECO:0000313" key="2">
    <source>
        <dbReference type="Proteomes" id="UP001497480"/>
    </source>
</evidence>
<comment type="caution">
    <text evidence="1">The sequence shown here is derived from an EMBL/GenBank/DDBJ whole genome shotgun (WGS) entry which is preliminary data.</text>
</comment>
<dbReference type="Proteomes" id="UP001497480">
    <property type="component" value="Unassembled WGS sequence"/>
</dbReference>
<keyword evidence="2" id="KW-1185">Reference proteome</keyword>